<evidence type="ECO:0000313" key="2">
    <source>
        <dbReference type="Proteomes" id="UP001175271"/>
    </source>
</evidence>
<reference evidence="1" key="1">
    <citation type="submission" date="2023-06" db="EMBL/GenBank/DDBJ databases">
        <title>Genomic analysis of the entomopathogenic nematode Steinernema hermaphroditum.</title>
        <authorList>
            <person name="Schwarz E.M."/>
            <person name="Heppert J.K."/>
            <person name="Baniya A."/>
            <person name="Schwartz H.T."/>
            <person name="Tan C.-H."/>
            <person name="Antoshechkin I."/>
            <person name="Sternberg P.W."/>
            <person name="Goodrich-Blair H."/>
            <person name="Dillman A.R."/>
        </authorList>
    </citation>
    <scope>NUCLEOTIDE SEQUENCE</scope>
    <source>
        <strain evidence="1">PS9179</strain>
        <tissue evidence="1">Whole animal</tissue>
    </source>
</reference>
<comment type="caution">
    <text evidence="1">The sequence shown here is derived from an EMBL/GenBank/DDBJ whole genome shotgun (WGS) entry which is preliminary data.</text>
</comment>
<evidence type="ECO:0000313" key="1">
    <source>
        <dbReference type="EMBL" id="KAK0408912.1"/>
    </source>
</evidence>
<dbReference type="AlphaFoldDB" id="A0AA39HQ95"/>
<name>A0AA39HQ95_9BILA</name>
<keyword evidence="2" id="KW-1185">Reference proteome</keyword>
<protein>
    <submittedName>
        <fullName evidence="1">Uncharacterized protein</fullName>
    </submittedName>
</protein>
<accession>A0AA39HQ95</accession>
<proteinExistence type="predicted"/>
<sequence length="74" mass="8297">MMRPAVLFGLFDVSLAIHSQDKIKLQKATFFAMPFISSDKSSRSPRISLIEDPDNVLQIKEGLKALQTEAQAEF</sequence>
<organism evidence="1 2">
    <name type="scientific">Steinernema hermaphroditum</name>
    <dbReference type="NCBI Taxonomy" id="289476"/>
    <lineage>
        <taxon>Eukaryota</taxon>
        <taxon>Metazoa</taxon>
        <taxon>Ecdysozoa</taxon>
        <taxon>Nematoda</taxon>
        <taxon>Chromadorea</taxon>
        <taxon>Rhabditida</taxon>
        <taxon>Tylenchina</taxon>
        <taxon>Panagrolaimomorpha</taxon>
        <taxon>Strongyloidoidea</taxon>
        <taxon>Steinernematidae</taxon>
        <taxon>Steinernema</taxon>
    </lineage>
</organism>
<gene>
    <name evidence="1" type="ORF">QR680_004235</name>
</gene>
<dbReference type="EMBL" id="JAUCMV010000003">
    <property type="protein sequence ID" value="KAK0408912.1"/>
    <property type="molecule type" value="Genomic_DNA"/>
</dbReference>
<dbReference type="Proteomes" id="UP001175271">
    <property type="component" value="Unassembled WGS sequence"/>
</dbReference>